<evidence type="ECO:0000313" key="1">
    <source>
        <dbReference type="EMBL" id="KIM51771.1"/>
    </source>
</evidence>
<dbReference type="STRING" id="1036808.A0A0C3D6R1"/>
<dbReference type="HOGENOM" id="CLU_023805_3_1_1"/>
<dbReference type="Gene3D" id="3.40.50.300">
    <property type="entry name" value="P-loop containing nucleotide triphosphate hydrolases"/>
    <property type="match status" value="1"/>
</dbReference>
<sequence length="242" mass="27271">MPSFSCPSNRKGVGKSTLINQTFGIKDVFGAHDERGLADITKELISDQNDRFILHDSKGFEQGDIVNLAAVTQFIKDRRNNEDIKEQLHAVWLCFQIPDTNAGQRMMEAGMEEFLQQKKDILGDVPTIFIFTKYDLLITAIELPWCQSGKNYTPADVELKAKQLLETRCIQPIQDLTEETNIPYIAVSMDDRDKREELIQLTYEKVSEFFGNQPGKATSAVPTLAAMAQRVAPDLKIEGSIK</sequence>
<name>A0A0C3D6R1_9AGAM</name>
<dbReference type="EMBL" id="KN822241">
    <property type="protein sequence ID" value="KIM51771.1"/>
    <property type="molecule type" value="Genomic_DNA"/>
</dbReference>
<keyword evidence="2" id="KW-1185">Reference proteome</keyword>
<proteinExistence type="predicted"/>
<reference evidence="2" key="2">
    <citation type="submission" date="2015-01" db="EMBL/GenBank/DDBJ databases">
        <title>Evolutionary Origins and Diversification of the Mycorrhizal Mutualists.</title>
        <authorList>
            <consortium name="DOE Joint Genome Institute"/>
            <consortium name="Mycorrhizal Genomics Consortium"/>
            <person name="Kohler A."/>
            <person name="Kuo A."/>
            <person name="Nagy L.G."/>
            <person name="Floudas D."/>
            <person name="Copeland A."/>
            <person name="Barry K.W."/>
            <person name="Cichocki N."/>
            <person name="Veneault-Fourrey C."/>
            <person name="LaButti K."/>
            <person name="Lindquist E.A."/>
            <person name="Lipzen A."/>
            <person name="Lundell T."/>
            <person name="Morin E."/>
            <person name="Murat C."/>
            <person name="Riley R."/>
            <person name="Ohm R."/>
            <person name="Sun H."/>
            <person name="Tunlid A."/>
            <person name="Henrissat B."/>
            <person name="Grigoriev I.V."/>
            <person name="Hibbett D.S."/>
            <person name="Martin F."/>
        </authorList>
    </citation>
    <scope>NUCLEOTIDE SEQUENCE [LARGE SCALE GENOMIC DNA]</scope>
    <source>
        <strain evidence="2">Foug A</strain>
    </source>
</reference>
<dbReference type="Proteomes" id="UP000053989">
    <property type="component" value="Unassembled WGS sequence"/>
</dbReference>
<dbReference type="OrthoDB" id="391988at2759"/>
<dbReference type="InParanoid" id="A0A0C3D6R1"/>
<protein>
    <recommendedName>
        <fullName evidence="3">G domain-containing protein</fullName>
    </recommendedName>
</protein>
<dbReference type="SUPFAM" id="SSF52540">
    <property type="entry name" value="P-loop containing nucleoside triphosphate hydrolases"/>
    <property type="match status" value="1"/>
</dbReference>
<gene>
    <name evidence="1" type="ORF">SCLCIDRAFT_605159</name>
</gene>
<evidence type="ECO:0008006" key="3">
    <source>
        <dbReference type="Google" id="ProtNLM"/>
    </source>
</evidence>
<accession>A0A0C3D6R1</accession>
<dbReference type="InterPro" id="IPR027417">
    <property type="entry name" value="P-loop_NTPase"/>
</dbReference>
<reference evidence="1 2" key="1">
    <citation type="submission" date="2014-04" db="EMBL/GenBank/DDBJ databases">
        <authorList>
            <consortium name="DOE Joint Genome Institute"/>
            <person name="Kuo A."/>
            <person name="Kohler A."/>
            <person name="Nagy L.G."/>
            <person name="Floudas D."/>
            <person name="Copeland A."/>
            <person name="Barry K.W."/>
            <person name="Cichocki N."/>
            <person name="Veneault-Fourrey C."/>
            <person name="LaButti K."/>
            <person name="Lindquist E.A."/>
            <person name="Lipzen A."/>
            <person name="Lundell T."/>
            <person name="Morin E."/>
            <person name="Murat C."/>
            <person name="Sun H."/>
            <person name="Tunlid A."/>
            <person name="Henrissat B."/>
            <person name="Grigoriev I.V."/>
            <person name="Hibbett D.S."/>
            <person name="Martin F."/>
            <person name="Nordberg H.P."/>
            <person name="Cantor M.N."/>
            <person name="Hua S.X."/>
        </authorList>
    </citation>
    <scope>NUCLEOTIDE SEQUENCE [LARGE SCALE GENOMIC DNA]</scope>
    <source>
        <strain evidence="1 2">Foug A</strain>
    </source>
</reference>
<evidence type="ECO:0000313" key="2">
    <source>
        <dbReference type="Proteomes" id="UP000053989"/>
    </source>
</evidence>
<dbReference type="CDD" id="cd00882">
    <property type="entry name" value="Ras_like_GTPase"/>
    <property type="match status" value="1"/>
</dbReference>
<dbReference type="AlphaFoldDB" id="A0A0C3D6R1"/>
<organism evidence="1 2">
    <name type="scientific">Scleroderma citrinum Foug A</name>
    <dbReference type="NCBI Taxonomy" id="1036808"/>
    <lineage>
        <taxon>Eukaryota</taxon>
        <taxon>Fungi</taxon>
        <taxon>Dikarya</taxon>
        <taxon>Basidiomycota</taxon>
        <taxon>Agaricomycotina</taxon>
        <taxon>Agaricomycetes</taxon>
        <taxon>Agaricomycetidae</taxon>
        <taxon>Boletales</taxon>
        <taxon>Sclerodermatineae</taxon>
        <taxon>Sclerodermataceae</taxon>
        <taxon>Scleroderma</taxon>
    </lineage>
</organism>